<dbReference type="PROSITE" id="PS51409">
    <property type="entry name" value="ARGINASE_2"/>
    <property type="match status" value="1"/>
</dbReference>
<evidence type="ECO:0000313" key="10">
    <source>
        <dbReference type="Proteomes" id="UP000241803"/>
    </source>
</evidence>
<dbReference type="GO" id="GO:0008783">
    <property type="term" value="F:agmatinase activity"/>
    <property type="evidence" value="ECO:0007669"/>
    <property type="project" value="TreeGrafter"/>
</dbReference>
<feature type="binding site" evidence="5 6">
    <location>
        <position position="186"/>
    </location>
    <ligand>
        <name>Mn(2+)</name>
        <dbReference type="ChEBI" id="CHEBI:29035"/>
        <label>1</label>
    </ligand>
</feature>
<keyword evidence="2 5" id="KW-0378">Hydrolase</keyword>
<dbReference type="AlphaFoldDB" id="A0A2T3L9K6"/>
<dbReference type="RefSeq" id="WP_107253832.1">
    <property type="nucleotide sequence ID" value="NZ_PYOC01000003.1"/>
</dbReference>
<feature type="binding site" evidence="5">
    <location>
        <position position="283"/>
    </location>
    <ligand>
        <name>Mn(2+)</name>
        <dbReference type="ChEBI" id="CHEBI:29035"/>
        <label>2</label>
    </ligand>
</feature>
<feature type="binding site" evidence="5">
    <location>
        <position position="186"/>
    </location>
    <ligand>
        <name>Mn(2+)</name>
        <dbReference type="ChEBI" id="CHEBI:29035"/>
        <label>2</label>
    </ligand>
</feature>
<feature type="binding site" evidence="5 6">
    <location>
        <position position="133"/>
    </location>
    <ligand>
        <name>Mn(2+)</name>
        <dbReference type="ChEBI" id="CHEBI:29035"/>
        <label>1</label>
    </ligand>
</feature>
<feature type="binding site" evidence="5">
    <location>
        <position position="285"/>
    </location>
    <ligand>
        <name>Mn(2+)</name>
        <dbReference type="ChEBI" id="CHEBI:29035"/>
        <label>2</label>
    </ligand>
</feature>
<feature type="binding site" evidence="6">
    <location>
        <position position="188"/>
    </location>
    <ligand>
        <name>Mn(2+)</name>
        <dbReference type="ChEBI" id="CHEBI:29035"/>
        <label>1</label>
    </ligand>
</feature>
<accession>A0A2T3L9K6</accession>
<evidence type="ECO:0000256" key="8">
    <source>
        <dbReference type="RuleBase" id="RU003684"/>
    </source>
</evidence>
<dbReference type="GO" id="GO:0033389">
    <property type="term" value="P:putrescine biosynthetic process from arginine, via agmatine"/>
    <property type="evidence" value="ECO:0007669"/>
    <property type="project" value="TreeGrafter"/>
</dbReference>
<dbReference type="GO" id="GO:0019556">
    <property type="term" value="P:L-histidine catabolic process to glutamate and formamide"/>
    <property type="evidence" value="ECO:0007669"/>
    <property type="project" value="UniProtKB-UniPathway"/>
</dbReference>
<dbReference type="Proteomes" id="UP000241803">
    <property type="component" value="Unassembled WGS sequence"/>
</dbReference>
<evidence type="ECO:0000256" key="7">
    <source>
        <dbReference type="PROSITE-ProRule" id="PRU00742"/>
    </source>
</evidence>
<feature type="binding site" evidence="5 6">
    <location>
        <position position="283"/>
    </location>
    <ligand>
        <name>Mn(2+)</name>
        <dbReference type="ChEBI" id="CHEBI:29035"/>
        <label>1</label>
    </ligand>
</feature>
<dbReference type="PROSITE" id="PS01053">
    <property type="entry name" value="ARGINASE_1"/>
    <property type="match status" value="1"/>
</dbReference>
<dbReference type="SUPFAM" id="SSF52768">
    <property type="entry name" value="Arginase/deacetylase"/>
    <property type="match status" value="1"/>
</dbReference>
<dbReference type="InterPro" id="IPR020855">
    <property type="entry name" value="Ureohydrolase_Mn_BS"/>
</dbReference>
<keyword evidence="4 5" id="KW-0464">Manganese</keyword>
<dbReference type="HAMAP" id="MF_00737">
    <property type="entry name" value="Formimidoylglutam"/>
    <property type="match status" value="1"/>
</dbReference>
<organism evidence="9 10">
    <name type="scientific">Photobacterium indicum</name>
    <dbReference type="NCBI Taxonomy" id="81447"/>
    <lineage>
        <taxon>Bacteria</taxon>
        <taxon>Pseudomonadati</taxon>
        <taxon>Pseudomonadota</taxon>
        <taxon>Gammaproteobacteria</taxon>
        <taxon>Vibrionales</taxon>
        <taxon>Vibrionaceae</taxon>
        <taxon>Photobacterium</taxon>
    </lineage>
</organism>
<gene>
    <name evidence="5" type="primary">hutG</name>
    <name evidence="9" type="ORF">C9J47_12535</name>
</gene>
<reference evidence="9 10" key="1">
    <citation type="submission" date="2018-03" db="EMBL/GenBank/DDBJ databases">
        <title>Whole genome sequencing of Histamine producing bacteria.</title>
        <authorList>
            <person name="Butler K."/>
        </authorList>
    </citation>
    <scope>NUCLEOTIDE SEQUENCE [LARGE SCALE GENOMIC DNA]</scope>
    <source>
        <strain evidence="9 10">ATCC 19614</strain>
    </source>
</reference>
<dbReference type="CDD" id="cd09988">
    <property type="entry name" value="Formimidoylglutamase"/>
    <property type="match status" value="1"/>
</dbReference>
<comment type="function">
    <text evidence="5">Catalyzes the conversion of N-formimidoyl-L-glutamate to L-glutamate and formamide.</text>
</comment>
<evidence type="ECO:0000256" key="3">
    <source>
        <dbReference type="ARBA" id="ARBA00022808"/>
    </source>
</evidence>
<comment type="similarity">
    <text evidence="5 7 8">Belongs to the arginase family.</text>
</comment>
<evidence type="ECO:0000256" key="4">
    <source>
        <dbReference type="ARBA" id="ARBA00023211"/>
    </source>
</evidence>
<dbReference type="PANTHER" id="PTHR11358">
    <property type="entry name" value="ARGINASE/AGMATINASE"/>
    <property type="match status" value="1"/>
</dbReference>
<feature type="binding site" evidence="6">
    <location>
        <position position="285"/>
    </location>
    <ligand>
        <name>Mn(2+)</name>
        <dbReference type="ChEBI" id="CHEBI:29035"/>
        <label>1</label>
    </ligand>
</feature>
<dbReference type="EMBL" id="PYOC01000003">
    <property type="protein sequence ID" value="PSV47679.1"/>
    <property type="molecule type" value="Genomic_DNA"/>
</dbReference>
<dbReference type="InterPro" id="IPR023696">
    <property type="entry name" value="Ureohydrolase_dom_sf"/>
</dbReference>
<evidence type="ECO:0000256" key="6">
    <source>
        <dbReference type="PIRSR" id="PIRSR036979-1"/>
    </source>
</evidence>
<protein>
    <recommendedName>
        <fullName evidence="5">Formimidoylglutamase</fullName>
        <ecNumber evidence="5">3.5.3.8</ecNumber>
    </recommendedName>
    <alternativeName>
        <fullName evidence="5">Formiminoglutamase</fullName>
    </alternativeName>
    <alternativeName>
        <fullName evidence="5">Formiminoglutamate hydrolase</fullName>
    </alternativeName>
</protein>
<dbReference type="UniPathway" id="UPA00379">
    <property type="reaction ID" value="UER00552"/>
</dbReference>
<comment type="caution">
    <text evidence="9">The sequence shown here is derived from an EMBL/GenBank/DDBJ whole genome shotgun (WGS) entry which is preliminary data.</text>
</comment>
<dbReference type="EC" id="3.5.3.8" evidence="5"/>
<evidence type="ECO:0000313" key="9">
    <source>
        <dbReference type="EMBL" id="PSV47679.1"/>
    </source>
</evidence>
<proteinExistence type="inferred from homology"/>
<dbReference type="PIRSF" id="PIRSF036979">
    <property type="entry name" value="Arginase"/>
    <property type="match status" value="1"/>
</dbReference>
<dbReference type="GO" id="GO:0050415">
    <property type="term" value="F:formimidoylglutamase activity"/>
    <property type="evidence" value="ECO:0007669"/>
    <property type="project" value="UniProtKB-UniRule"/>
</dbReference>
<sequence length="361" mass="39756">MPNNRFSNATLSNTINMSAWQGRTDPEDGELGMRWHQKVLPADQANEEGIMLLGFACDAGVARNKGRTGAYGAPIAIRRTLANLAWHHQEPVYDAGDISCDDGNLELAQHRLGEDVCLALRQKHKVIVFGGGHEMAWGTFQGIGAYLQQKQEATNSIQAPLDMNNENPNVESTEIPAPRIGIINFDAHFDLRNPPSGPQASAGSSGTPFHQIARFCELQHWPFNYACLGLNRGSNTQALYEKADRLGVLYRDDTELTHRTIEQTQAALNTFIAECDYLYLTIDLDVFPACVAPGVSAPAARGVSLEIIEQLMEPILTAKTEQGDSKLLVADLAEYNPRFDIDNQTARLAARLTWTIARAIR</sequence>
<comment type="catalytic activity">
    <reaction evidence="5">
        <text>N-formimidoyl-L-glutamate + H2O = formamide + L-glutamate</text>
        <dbReference type="Rhea" id="RHEA:22492"/>
        <dbReference type="ChEBI" id="CHEBI:15377"/>
        <dbReference type="ChEBI" id="CHEBI:16397"/>
        <dbReference type="ChEBI" id="CHEBI:29985"/>
        <dbReference type="ChEBI" id="CHEBI:58928"/>
        <dbReference type="EC" id="3.5.3.8"/>
    </reaction>
</comment>
<evidence type="ECO:0000256" key="5">
    <source>
        <dbReference type="HAMAP-Rule" id="MF_00737"/>
    </source>
</evidence>
<dbReference type="GO" id="GO:0030145">
    <property type="term" value="F:manganese ion binding"/>
    <property type="evidence" value="ECO:0007669"/>
    <property type="project" value="UniProtKB-UniRule"/>
</dbReference>
<evidence type="ECO:0000256" key="2">
    <source>
        <dbReference type="ARBA" id="ARBA00022801"/>
    </source>
</evidence>
<keyword evidence="3 5" id="KW-0369">Histidine metabolism</keyword>
<dbReference type="PANTHER" id="PTHR11358:SF35">
    <property type="entry name" value="FORMIMIDOYLGLUTAMASE"/>
    <property type="match status" value="1"/>
</dbReference>
<keyword evidence="1 5" id="KW-0479">Metal-binding</keyword>
<dbReference type="Pfam" id="PF00491">
    <property type="entry name" value="Arginase"/>
    <property type="match status" value="1"/>
</dbReference>
<name>A0A2T3L9K6_9GAMM</name>
<keyword evidence="10" id="KW-1185">Reference proteome</keyword>
<dbReference type="InterPro" id="IPR006035">
    <property type="entry name" value="Ureohydrolase"/>
</dbReference>
<feature type="binding site" evidence="5 6">
    <location>
        <position position="190"/>
    </location>
    <ligand>
        <name>Mn(2+)</name>
        <dbReference type="ChEBI" id="CHEBI:29035"/>
        <label>1</label>
    </ligand>
</feature>
<comment type="cofactor">
    <cofactor evidence="5 6">
        <name>Mn(2+)</name>
        <dbReference type="ChEBI" id="CHEBI:29035"/>
    </cofactor>
    <text evidence="5 6">Binds 2 manganese ions per subunit.</text>
</comment>
<dbReference type="Gene3D" id="3.40.800.10">
    <property type="entry name" value="Ureohydrolase domain"/>
    <property type="match status" value="1"/>
</dbReference>
<comment type="pathway">
    <text evidence="5">Amino-acid degradation; L-histidine degradation into L-glutamate; L-glutamate from N-formimidoyl-L-glutamate (hydrolase route): step 1/1.</text>
</comment>
<feature type="binding site" evidence="5">
    <location>
        <position position="188"/>
    </location>
    <ligand>
        <name>Mn(2+)</name>
        <dbReference type="ChEBI" id="CHEBI:29035"/>
        <label>2</label>
    </ligand>
</feature>
<dbReference type="GO" id="GO:0019557">
    <property type="term" value="P:L-histidine catabolic process to glutamate and formate"/>
    <property type="evidence" value="ECO:0007669"/>
    <property type="project" value="UniProtKB-UniPathway"/>
</dbReference>
<dbReference type="InterPro" id="IPR005923">
    <property type="entry name" value="HutG"/>
</dbReference>
<evidence type="ECO:0000256" key="1">
    <source>
        <dbReference type="ARBA" id="ARBA00022723"/>
    </source>
</evidence>